<feature type="binding site" evidence="5">
    <location>
        <position position="205"/>
    </location>
    <ligand>
        <name>Mg(2+)</name>
        <dbReference type="ChEBI" id="CHEBI:18420"/>
        <label>1</label>
        <note>catalytic</note>
    </ligand>
</feature>
<evidence type="ECO:0000256" key="5">
    <source>
        <dbReference type="PIRSR" id="PIRSR600760-2"/>
    </source>
</evidence>
<keyword evidence="2 5" id="KW-0479">Metal-binding</keyword>
<reference evidence="7" key="1">
    <citation type="submission" date="2017-05" db="EMBL/GenBank/DDBJ databases">
        <authorList>
            <person name="Rodrigo-Torres L."/>
            <person name="Arahal R. D."/>
            <person name="Lucena T."/>
        </authorList>
    </citation>
    <scope>NUCLEOTIDE SEQUENCE [LARGE SCALE GENOMIC DNA]</scope>
    <source>
        <strain evidence="7">CECT 8621</strain>
    </source>
</reference>
<accession>A0A238KUU1</accession>
<dbReference type="Gene3D" id="3.40.190.80">
    <property type="match status" value="1"/>
</dbReference>
<feature type="binding site" evidence="5">
    <location>
        <position position="86"/>
    </location>
    <ligand>
        <name>Mg(2+)</name>
        <dbReference type="ChEBI" id="CHEBI:18420"/>
        <label>1</label>
        <note>catalytic</note>
    </ligand>
</feature>
<dbReference type="GO" id="GO:0007165">
    <property type="term" value="P:signal transduction"/>
    <property type="evidence" value="ECO:0007669"/>
    <property type="project" value="TreeGrafter"/>
</dbReference>
<evidence type="ECO:0000256" key="2">
    <source>
        <dbReference type="ARBA" id="ARBA00022723"/>
    </source>
</evidence>
<dbReference type="GO" id="GO:0046854">
    <property type="term" value="P:phosphatidylinositol phosphate biosynthetic process"/>
    <property type="evidence" value="ECO:0007669"/>
    <property type="project" value="InterPro"/>
</dbReference>
<dbReference type="PROSITE" id="PS00629">
    <property type="entry name" value="IMP_1"/>
    <property type="match status" value="1"/>
</dbReference>
<evidence type="ECO:0000256" key="1">
    <source>
        <dbReference type="ARBA" id="ARBA00009759"/>
    </source>
</evidence>
<evidence type="ECO:0000313" key="6">
    <source>
        <dbReference type="EMBL" id="SMX46371.1"/>
    </source>
</evidence>
<protein>
    <submittedName>
        <fullName evidence="6">Inositol-1-monophosphatase</fullName>
        <ecNumber evidence="6">3.1.3.25</ecNumber>
    </submittedName>
</protein>
<dbReference type="PRINTS" id="PR00377">
    <property type="entry name" value="IMPHPHTASES"/>
</dbReference>
<dbReference type="GO" id="GO:0006020">
    <property type="term" value="P:inositol metabolic process"/>
    <property type="evidence" value="ECO:0007669"/>
    <property type="project" value="TreeGrafter"/>
</dbReference>
<evidence type="ECO:0000256" key="4">
    <source>
        <dbReference type="ARBA" id="ARBA00022842"/>
    </source>
</evidence>
<keyword evidence="4 5" id="KW-0460">Magnesium</keyword>
<feature type="binding site" evidence="5">
    <location>
        <position position="87"/>
    </location>
    <ligand>
        <name>Mg(2+)</name>
        <dbReference type="ChEBI" id="CHEBI:18420"/>
        <label>1</label>
        <note>catalytic</note>
    </ligand>
</feature>
<comment type="similarity">
    <text evidence="1">Belongs to the inositol monophosphatase superfamily.</text>
</comment>
<keyword evidence="3 6" id="KW-0378">Hydrolase</keyword>
<dbReference type="Pfam" id="PF00459">
    <property type="entry name" value="Inositol_P"/>
    <property type="match status" value="1"/>
</dbReference>
<dbReference type="PANTHER" id="PTHR20854">
    <property type="entry name" value="INOSITOL MONOPHOSPHATASE"/>
    <property type="match status" value="1"/>
</dbReference>
<organism evidence="6 7">
    <name type="scientific">Actibacterium lipolyticum</name>
    <dbReference type="NCBI Taxonomy" id="1524263"/>
    <lineage>
        <taxon>Bacteria</taxon>
        <taxon>Pseudomonadati</taxon>
        <taxon>Pseudomonadota</taxon>
        <taxon>Alphaproteobacteria</taxon>
        <taxon>Rhodobacterales</taxon>
        <taxon>Roseobacteraceae</taxon>
        <taxon>Actibacterium</taxon>
    </lineage>
</organism>
<dbReference type="GO" id="GO:0046872">
    <property type="term" value="F:metal ion binding"/>
    <property type="evidence" value="ECO:0007669"/>
    <property type="project" value="UniProtKB-KW"/>
</dbReference>
<dbReference type="RefSeq" id="WP_093968139.1">
    <property type="nucleotide sequence ID" value="NZ_FXYE01000002.1"/>
</dbReference>
<dbReference type="EC" id="3.1.3.25" evidence="6"/>
<evidence type="ECO:0000313" key="7">
    <source>
        <dbReference type="Proteomes" id="UP000202922"/>
    </source>
</evidence>
<dbReference type="InterPro" id="IPR000760">
    <property type="entry name" value="Inositol_monophosphatase-like"/>
</dbReference>
<comment type="cofactor">
    <cofactor evidence="5">
        <name>Mg(2+)</name>
        <dbReference type="ChEBI" id="CHEBI:18420"/>
    </cofactor>
</comment>
<dbReference type="Gene3D" id="3.30.540.10">
    <property type="entry name" value="Fructose-1,6-Bisphosphatase, subunit A, domain 1"/>
    <property type="match status" value="1"/>
</dbReference>
<dbReference type="SUPFAM" id="SSF56655">
    <property type="entry name" value="Carbohydrate phosphatase"/>
    <property type="match status" value="1"/>
</dbReference>
<proteinExistence type="inferred from homology"/>
<dbReference type="AlphaFoldDB" id="A0A238KUU1"/>
<feature type="binding site" evidence="5">
    <location>
        <position position="66"/>
    </location>
    <ligand>
        <name>Mg(2+)</name>
        <dbReference type="ChEBI" id="CHEBI:18420"/>
        <label>1</label>
        <note>catalytic</note>
    </ligand>
</feature>
<sequence length="256" mass="28069">MPESDLSLLINAAEEAARIATRFWRKSPKTWEKPGLGPVSEADYEIDDMLRSTLCGARPDYGWLSEETEDSPARLSARRLFIVDPLDGTRAYLNGERTFAHSLAVVEDGKVVTGVVMLPLREKLYTATLGGGAFFNGTPIKVAQCGGIDGATLLTPRRVMTPDYWRGEVPKAKAHLRPSLAYRLCLVAEGRYDAMLTTHSTWQWDIAAGALILAEAGGTFTDTFGKEIKYNTEHPASHGTVAGCKTVHHDIIHRLA</sequence>
<name>A0A238KUU1_9RHOB</name>
<dbReference type="EMBL" id="FXYE01000002">
    <property type="protein sequence ID" value="SMX46371.1"/>
    <property type="molecule type" value="Genomic_DNA"/>
</dbReference>
<keyword evidence="7" id="KW-1185">Reference proteome</keyword>
<dbReference type="OrthoDB" id="9785695at2"/>
<dbReference type="Proteomes" id="UP000202922">
    <property type="component" value="Unassembled WGS sequence"/>
</dbReference>
<dbReference type="PROSITE" id="PS00630">
    <property type="entry name" value="IMP_2"/>
    <property type="match status" value="1"/>
</dbReference>
<dbReference type="PANTHER" id="PTHR20854:SF4">
    <property type="entry name" value="INOSITOL-1-MONOPHOSPHATASE-RELATED"/>
    <property type="match status" value="1"/>
</dbReference>
<dbReference type="GO" id="GO:0008934">
    <property type="term" value="F:inositol monophosphate 1-phosphatase activity"/>
    <property type="evidence" value="ECO:0007669"/>
    <property type="project" value="TreeGrafter"/>
</dbReference>
<feature type="binding site" evidence="5">
    <location>
        <position position="84"/>
    </location>
    <ligand>
        <name>Mg(2+)</name>
        <dbReference type="ChEBI" id="CHEBI:18420"/>
        <label>1</label>
        <note>catalytic</note>
    </ligand>
</feature>
<dbReference type="CDD" id="cd01638">
    <property type="entry name" value="CysQ"/>
    <property type="match status" value="1"/>
</dbReference>
<dbReference type="InterPro" id="IPR020583">
    <property type="entry name" value="Inositol_monoP_metal-BS"/>
</dbReference>
<dbReference type="InterPro" id="IPR020550">
    <property type="entry name" value="Inositol_monophosphatase_CS"/>
</dbReference>
<evidence type="ECO:0000256" key="3">
    <source>
        <dbReference type="ARBA" id="ARBA00022801"/>
    </source>
</evidence>
<gene>
    <name evidence="6" type="primary">suhB_2</name>
    <name evidence="6" type="ORF">COL8621_03082</name>
</gene>